<evidence type="ECO:0000256" key="5">
    <source>
        <dbReference type="ARBA" id="ARBA00038772"/>
    </source>
</evidence>
<dbReference type="PANTHER" id="PTHR19424:SF0">
    <property type="entry name" value="HEAT SHOCK FACTOR BINDING PROTEIN 1"/>
    <property type="match status" value="1"/>
</dbReference>
<dbReference type="EMBL" id="LJIJ01000043">
    <property type="protein sequence ID" value="ODN04456.1"/>
    <property type="molecule type" value="Genomic_DNA"/>
</dbReference>
<evidence type="ECO:0000313" key="10">
    <source>
        <dbReference type="Proteomes" id="UP000094527"/>
    </source>
</evidence>
<evidence type="ECO:0000256" key="7">
    <source>
        <dbReference type="SAM" id="Coils"/>
    </source>
</evidence>
<keyword evidence="10" id="KW-1185">Reference proteome</keyword>
<dbReference type="FunFam" id="1.20.5.430:FF:000002">
    <property type="entry name" value="Heat shock factor-binding protein 1"/>
    <property type="match status" value="1"/>
</dbReference>
<dbReference type="GO" id="GO:0003714">
    <property type="term" value="F:transcription corepressor activity"/>
    <property type="evidence" value="ECO:0007669"/>
    <property type="project" value="InterPro"/>
</dbReference>
<dbReference type="OrthoDB" id="4159489at2759"/>
<dbReference type="STRING" id="48709.A0A1D2NHL0"/>
<keyword evidence="9" id="KW-0346">Stress response</keyword>
<sequence length="96" mass="10544">MADLVDNMAMDKNDPNPKNLQELTQYVQGLLQNMQDKFQTMSDQILNRIDEMGNRVDDLEKNISDLMTQAGAAPYEQGTPGGGGVVTGFGIPTEPR</sequence>
<comment type="caution">
    <text evidence="9">The sequence shown here is derived from an EMBL/GenBank/DDBJ whole genome shotgun (WGS) entry which is preliminary data.</text>
</comment>
<dbReference type="GO" id="GO:0005829">
    <property type="term" value="C:cytosol"/>
    <property type="evidence" value="ECO:0007669"/>
    <property type="project" value="TreeGrafter"/>
</dbReference>
<evidence type="ECO:0000256" key="4">
    <source>
        <dbReference type="ARBA" id="ARBA00037689"/>
    </source>
</evidence>
<comment type="similarity">
    <text evidence="2">Belongs to the HSBP1 family.</text>
</comment>
<comment type="subunit">
    <text evidence="5">Homohexamer. Associates with heptad repeats of HSF1 trimers and probably also HSF1 monomers, and with HSP70. Association with HSF1 trimers and HSP70 coincides with attenuation of heat shock response and the conversion of HSF1 trimer to monomer.</text>
</comment>
<keyword evidence="7" id="KW-0175">Coiled coil</keyword>
<feature type="coiled-coil region" evidence="7">
    <location>
        <begin position="42"/>
        <end position="69"/>
    </location>
</feature>
<dbReference type="InterPro" id="IPR009643">
    <property type="entry name" value="HS1-bd"/>
</dbReference>
<evidence type="ECO:0000256" key="8">
    <source>
        <dbReference type="SAM" id="MobiDB-lite"/>
    </source>
</evidence>
<organism evidence="9 10">
    <name type="scientific">Orchesella cincta</name>
    <name type="common">Springtail</name>
    <name type="synonym">Podura cincta</name>
    <dbReference type="NCBI Taxonomy" id="48709"/>
    <lineage>
        <taxon>Eukaryota</taxon>
        <taxon>Metazoa</taxon>
        <taxon>Ecdysozoa</taxon>
        <taxon>Arthropoda</taxon>
        <taxon>Hexapoda</taxon>
        <taxon>Collembola</taxon>
        <taxon>Entomobryomorpha</taxon>
        <taxon>Entomobryoidea</taxon>
        <taxon>Orchesellidae</taxon>
        <taxon>Orchesellinae</taxon>
        <taxon>Orchesella</taxon>
    </lineage>
</organism>
<name>A0A1D2NHL0_ORCCI</name>
<comment type="subcellular location">
    <subcellularLocation>
        <location evidence="1">Nucleus</location>
    </subcellularLocation>
</comment>
<evidence type="ECO:0000256" key="3">
    <source>
        <dbReference type="ARBA" id="ARBA00023242"/>
    </source>
</evidence>
<protein>
    <recommendedName>
        <fullName evidence="6">Heat shock factor-binding protein 1</fullName>
    </recommendedName>
</protein>
<accession>A0A1D2NHL0</accession>
<evidence type="ECO:0000256" key="6">
    <source>
        <dbReference type="ARBA" id="ARBA00039223"/>
    </source>
</evidence>
<dbReference type="PANTHER" id="PTHR19424">
    <property type="entry name" value="HEAT SHOCK FACTOR BINDING PROTEIN 1"/>
    <property type="match status" value="1"/>
</dbReference>
<dbReference type="Gene3D" id="1.20.5.430">
    <property type="match status" value="1"/>
</dbReference>
<evidence type="ECO:0000256" key="1">
    <source>
        <dbReference type="ARBA" id="ARBA00004123"/>
    </source>
</evidence>
<gene>
    <name evidence="9" type="ORF">Ocin01_02235</name>
</gene>
<dbReference type="GO" id="GO:0070370">
    <property type="term" value="P:cellular heat acclimation"/>
    <property type="evidence" value="ECO:0007669"/>
    <property type="project" value="TreeGrafter"/>
</dbReference>
<evidence type="ECO:0000256" key="2">
    <source>
        <dbReference type="ARBA" id="ARBA00006349"/>
    </source>
</evidence>
<reference evidence="9 10" key="1">
    <citation type="journal article" date="2016" name="Genome Biol. Evol.">
        <title>Gene Family Evolution Reflects Adaptation to Soil Environmental Stressors in the Genome of the Collembolan Orchesella cincta.</title>
        <authorList>
            <person name="Faddeeva-Vakhrusheva A."/>
            <person name="Derks M.F."/>
            <person name="Anvar S.Y."/>
            <person name="Agamennone V."/>
            <person name="Suring W."/>
            <person name="Smit S."/>
            <person name="van Straalen N.M."/>
            <person name="Roelofs D."/>
        </authorList>
    </citation>
    <scope>NUCLEOTIDE SEQUENCE [LARGE SCALE GENOMIC DNA]</scope>
    <source>
        <tissue evidence="9">Mixed pool</tissue>
    </source>
</reference>
<feature type="region of interest" description="Disordered" evidence="8">
    <location>
        <begin position="72"/>
        <end position="96"/>
    </location>
</feature>
<dbReference type="Pfam" id="PF06825">
    <property type="entry name" value="HSBP1"/>
    <property type="match status" value="1"/>
</dbReference>
<comment type="function">
    <text evidence="4">Negative regulator of the heat shock response. Negatively affects HSF1 DNA-binding activity. May have a role in the suppression of the activation of the stress response during the aging process.</text>
</comment>
<keyword evidence="3" id="KW-0539">Nucleus</keyword>
<dbReference type="GO" id="GO:0005634">
    <property type="term" value="C:nucleus"/>
    <property type="evidence" value="ECO:0007669"/>
    <property type="project" value="UniProtKB-SubCell"/>
</dbReference>
<dbReference type="Proteomes" id="UP000094527">
    <property type="component" value="Unassembled WGS sequence"/>
</dbReference>
<proteinExistence type="inferred from homology"/>
<dbReference type="AlphaFoldDB" id="A0A1D2NHL0"/>
<evidence type="ECO:0000313" key="9">
    <source>
        <dbReference type="EMBL" id="ODN04456.1"/>
    </source>
</evidence>
<dbReference type="OMA" id="QIVPAAW"/>